<dbReference type="PANTHER" id="PTHR38597">
    <property type="entry name" value="BLL3834 PROTEIN"/>
    <property type="match status" value="1"/>
</dbReference>
<reference evidence="1 2" key="1">
    <citation type="journal article" date="2016" name="Nat. Commun.">
        <title>Thousands of microbial genomes shed light on interconnected biogeochemical processes in an aquifer system.</title>
        <authorList>
            <person name="Anantharaman K."/>
            <person name="Brown C.T."/>
            <person name="Hug L.A."/>
            <person name="Sharon I."/>
            <person name="Castelle C.J."/>
            <person name="Probst A.J."/>
            <person name="Thomas B.C."/>
            <person name="Singh A."/>
            <person name="Wilkins M.J."/>
            <person name="Karaoz U."/>
            <person name="Brodie E.L."/>
            <person name="Williams K.H."/>
            <person name="Hubbard S.S."/>
            <person name="Banfield J.F."/>
        </authorList>
    </citation>
    <scope>NUCLEOTIDE SEQUENCE [LARGE SCALE GENOMIC DNA]</scope>
</reference>
<dbReference type="PANTHER" id="PTHR38597:SF1">
    <property type="entry name" value="BLL3834 PROTEIN"/>
    <property type="match status" value="1"/>
</dbReference>
<protein>
    <recommendedName>
        <fullName evidence="3">DUF763 domain-containing protein</fullName>
    </recommendedName>
</protein>
<dbReference type="STRING" id="1802591.A2113_02875"/>
<accession>A0A1G1W054</accession>
<dbReference type="EMBL" id="MHCN01000018">
    <property type="protein sequence ID" value="OGY21048.1"/>
    <property type="molecule type" value="Genomic_DNA"/>
</dbReference>
<organism evidence="1 2">
    <name type="scientific">Candidatus Woykebacteria bacterium GWA1_44_8</name>
    <dbReference type="NCBI Taxonomy" id="1802591"/>
    <lineage>
        <taxon>Bacteria</taxon>
        <taxon>Candidatus Woykeibacteriota</taxon>
    </lineage>
</organism>
<proteinExistence type="predicted"/>
<evidence type="ECO:0000313" key="1">
    <source>
        <dbReference type="EMBL" id="OGY21048.1"/>
    </source>
</evidence>
<dbReference type="AlphaFoldDB" id="A0A1G1W054"/>
<name>A0A1G1W054_9BACT</name>
<evidence type="ECO:0008006" key="3">
    <source>
        <dbReference type="Google" id="ProtNLM"/>
    </source>
</evidence>
<comment type="caution">
    <text evidence="1">The sequence shown here is derived from an EMBL/GenBank/DDBJ whole genome shotgun (WGS) entry which is preliminary data.</text>
</comment>
<dbReference type="InterPro" id="IPR008482">
    <property type="entry name" value="DUF763"/>
</dbReference>
<dbReference type="Pfam" id="PF05559">
    <property type="entry name" value="DUF763"/>
    <property type="match status" value="1"/>
</dbReference>
<sequence>MRVGTAHLPLHYGSAPRWLFERMAKLAREITIVIVDEFGAEEFLRRISHPYWFQSFGCVLGFDWHSSGLTTTVGGALKVGLAPISKDLGLFVAGGKGGTSRKTPDEINQTSQMLGKDFSKLVYSSKMSAKVDTAALQDGYDLYHHNFFFTKKGDWAVVQQGMNPYTRWARRYHWLSDNLTSFVEEPHNAIASDQKGSVLNMVAKTSLESRIQSSELAKEKPEKVVKQFQRVLELQMPQREEVEISDIQPDNLKKILLSTYEQQPKDFENLLSTRGVGPKTIRALSLISELIYDAPASREDPVKFSFAHGGKDGTPYPVNKKTYDKSIEILKIAIEKAKIGDKEKLTAIKRLQYSLF</sequence>
<gene>
    <name evidence="1" type="ORF">A2113_02875</name>
</gene>
<evidence type="ECO:0000313" key="2">
    <source>
        <dbReference type="Proteomes" id="UP000176299"/>
    </source>
</evidence>
<dbReference type="Proteomes" id="UP000176299">
    <property type="component" value="Unassembled WGS sequence"/>
</dbReference>